<dbReference type="InterPro" id="IPR043128">
    <property type="entry name" value="Rev_trsase/Diguanyl_cyclase"/>
</dbReference>
<dbReference type="EMBL" id="BKCJ010087191">
    <property type="protein sequence ID" value="GEX05653.1"/>
    <property type="molecule type" value="Genomic_DNA"/>
</dbReference>
<dbReference type="Pfam" id="PF24626">
    <property type="entry name" value="SH3_Tf2-1"/>
    <property type="match status" value="1"/>
</dbReference>
<keyword evidence="3" id="KW-0548">Nucleotidyltransferase</keyword>
<reference evidence="3" key="1">
    <citation type="journal article" date="2019" name="Sci. Rep.">
        <title>Draft genome of Tanacetum cinerariifolium, the natural source of mosquito coil.</title>
        <authorList>
            <person name="Yamashiro T."/>
            <person name="Shiraishi A."/>
            <person name="Satake H."/>
            <person name="Nakayama K."/>
        </authorList>
    </citation>
    <scope>NUCLEOTIDE SEQUENCE</scope>
</reference>
<feature type="domain" description="Reverse transcriptase" evidence="2">
    <location>
        <begin position="149"/>
        <end position="333"/>
    </location>
</feature>
<dbReference type="Pfam" id="PF00078">
    <property type="entry name" value="RVT_1"/>
    <property type="match status" value="1"/>
</dbReference>
<dbReference type="InterPro" id="IPR000477">
    <property type="entry name" value="RT_dom"/>
</dbReference>
<organism evidence="3">
    <name type="scientific">Tanacetum cinerariifolium</name>
    <name type="common">Dalmatian daisy</name>
    <name type="synonym">Chrysanthemum cinerariifolium</name>
    <dbReference type="NCBI Taxonomy" id="118510"/>
    <lineage>
        <taxon>Eukaryota</taxon>
        <taxon>Viridiplantae</taxon>
        <taxon>Streptophyta</taxon>
        <taxon>Embryophyta</taxon>
        <taxon>Tracheophyta</taxon>
        <taxon>Spermatophyta</taxon>
        <taxon>Magnoliopsida</taxon>
        <taxon>eudicotyledons</taxon>
        <taxon>Gunneridae</taxon>
        <taxon>Pentapetalae</taxon>
        <taxon>asterids</taxon>
        <taxon>campanulids</taxon>
        <taxon>Asterales</taxon>
        <taxon>Asteraceae</taxon>
        <taxon>Asteroideae</taxon>
        <taxon>Anthemideae</taxon>
        <taxon>Anthemidinae</taxon>
        <taxon>Tanacetum</taxon>
    </lineage>
</organism>
<feature type="compositionally biased region" description="Polar residues" evidence="1">
    <location>
        <begin position="78"/>
        <end position="95"/>
    </location>
</feature>
<dbReference type="PANTHER" id="PTHR24559:SF427">
    <property type="entry name" value="RNA-DIRECTED DNA POLYMERASE"/>
    <property type="match status" value="1"/>
</dbReference>
<dbReference type="Gene3D" id="3.10.10.10">
    <property type="entry name" value="HIV Type 1 Reverse Transcriptase, subunit A, domain 1"/>
    <property type="match status" value="1"/>
</dbReference>
<dbReference type="PANTHER" id="PTHR24559">
    <property type="entry name" value="TRANSPOSON TY3-I GAG-POL POLYPROTEIN"/>
    <property type="match status" value="1"/>
</dbReference>
<keyword evidence="3" id="KW-0695">RNA-directed DNA polymerase</keyword>
<dbReference type="InterPro" id="IPR043502">
    <property type="entry name" value="DNA/RNA_pol_sf"/>
</dbReference>
<evidence type="ECO:0000256" key="1">
    <source>
        <dbReference type="SAM" id="MobiDB-lite"/>
    </source>
</evidence>
<accession>A0A699H144</accession>
<comment type="caution">
    <text evidence="3">The sequence shown here is derived from an EMBL/GenBank/DDBJ whole genome shotgun (WGS) entry which is preliminary data.</text>
</comment>
<sequence>MLDVALTWWNGHIKTLGHDYAYAMTWETLKKKMTNKYCPREHVDKYIGRLPDNIHGNVMSAMPKTLDETIGVDDASRNNHGQQQQPNKRQNVARSYTASLSEKKAYTGNNLCTPSTTTITLGNVHPSATTARSMVMLPVNVRSKTTTTTTGFRTRAHVLNVENQVLFVKKKDKSFRMCIDYREFNKLTVKNRYPLPRIDDLFDQLQGLSVYSKIDLRLGYHQLRGREEDIPKTAFWTRYGHYEFQVMPFGLTNVPAIFMNLMNRVCKLYLDKFMIVFINDILIYSKNKEEHEEHLKIILELLKKEELNVKFSKKERSRPLRVRALVMTIGLNLPKKILEAHTEALKPKNLRAKDVEGMLRKDLPKEKLEPRANDTLCLNNRKVGDAQLTGSEIIHETTEKIVQIKSKIQAARDRQKSYTDLKRKPVNFQAGDRAMLKVLSKVRDVAYRLEQPQKLSRFHNTFHASNLKKCLSDESLVIPLDGLRIDDKLHFVEEPVEILDR</sequence>
<feature type="region of interest" description="Disordered" evidence="1">
    <location>
        <begin position="71"/>
        <end position="95"/>
    </location>
</feature>
<evidence type="ECO:0000313" key="3">
    <source>
        <dbReference type="EMBL" id="GEX05653.1"/>
    </source>
</evidence>
<dbReference type="CDD" id="cd01647">
    <property type="entry name" value="RT_LTR"/>
    <property type="match status" value="1"/>
</dbReference>
<dbReference type="PROSITE" id="PS50878">
    <property type="entry name" value="RT_POL"/>
    <property type="match status" value="1"/>
</dbReference>
<dbReference type="AlphaFoldDB" id="A0A699H144"/>
<dbReference type="SUPFAM" id="SSF56672">
    <property type="entry name" value="DNA/RNA polymerases"/>
    <property type="match status" value="1"/>
</dbReference>
<dbReference type="GO" id="GO:0003964">
    <property type="term" value="F:RNA-directed DNA polymerase activity"/>
    <property type="evidence" value="ECO:0007669"/>
    <property type="project" value="UniProtKB-KW"/>
</dbReference>
<protein>
    <submittedName>
        <fullName evidence="3">Putative reverse transcriptase domain-containing protein</fullName>
    </submittedName>
</protein>
<gene>
    <name evidence="3" type="ORF">Tci_277628</name>
</gene>
<keyword evidence="3" id="KW-0808">Transferase</keyword>
<dbReference type="InterPro" id="IPR053134">
    <property type="entry name" value="RNA-dir_DNA_polymerase"/>
</dbReference>
<evidence type="ECO:0000259" key="2">
    <source>
        <dbReference type="PROSITE" id="PS50878"/>
    </source>
</evidence>
<name>A0A699H144_TANCI</name>
<dbReference type="Gene3D" id="3.30.70.270">
    <property type="match status" value="1"/>
</dbReference>
<proteinExistence type="predicted"/>
<dbReference type="InterPro" id="IPR056924">
    <property type="entry name" value="SH3_Tf2-1"/>
</dbReference>